<dbReference type="Gene3D" id="3.20.20.450">
    <property type="entry name" value="EAL domain"/>
    <property type="match status" value="1"/>
</dbReference>
<organism evidence="4 5">
    <name type="scientific">Zarconia navalis LEGE 11467</name>
    <dbReference type="NCBI Taxonomy" id="1828826"/>
    <lineage>
        <taxon>Bacteria</taxon>
        <taxon>Bacillati</taxon>
        <taxon>Cyanobacteriota</taxon>
        <taxon>Cyanophyceae</taxon>
        <taxon>Oscillatoriophycideae</taxon>
        <taxon>Oscillatoriales</taxon>
        <taxon>Oscillatoriales incertae sedis</taxon>
        <taxon>Zarconia</taxon>
        <taxon>Zarconia navalis</taxon>
    </lineage>
</organism>
<comment type="catalytic activity">
    <reaction evidence="1">
        <text>ATP + protein L-histidine = ADP + protein N-phospho-L-histidine.</text>
        <dbReference type="EC" id="2.7.13.3"/>
    </reaction>
</comment>
<dbReference type="EMBL" id="JADEXN010000009">
    <property type="protein sequence ID" value="MBE9039433.1"/>
    <property type="molecule type" value="Genomic_DNA"/>
</dbReference>
<dbReference type="InterPro" id="IPR050706">
    <property type="entry name" value="Cyclic-di-GMP_PDE-like"/>
</dbReference>
<dbReference type="Pfam" id="PF00563">
    <property type="entry name" value="EAL"/>
    <property type="match status" value="1"/>
</dbReference>
<protein>
    <recommendedName>
        <fullName evidence="2">histidine kinase</fullName>
        <ecNumber evidence="2">2.7.13.3</ecNumber>
    </recommendedName>
</protein>
<sequence>MKEKKENSPTETFFPDLSDERELTSLLSYELRTPLTSIRGVLGLLLSGEFGSLSETGQHLLKIAMHNTDRLMRLAEAIEHEIDPPASILSTEEIERFQLETDLLLAWEHQEFELFYQPLVSLEDGATIGFEALVRWQHPTRGCISPAVFIPCAEKIGSIDQLGLWVLHQACSQLKVWQEQFPQKPPLTVSVNVSSVQLSQSDLPDRIREICKDTGIAPGSLRLEITESSSIENSERAMTSLEQLKAMGIQLYLDDFGTGYSSLSRLQDLRVDVLKIDRSFVSQKKWEVIWSIILLAESLGLEVIAEGVETTDDLEKLRLLGCKRVQGFLFSEPINAQEATDWIGTPFAH</sequence>
<dbReference type="InterPro" id="IPR003661">
    <property type="entry name" value="HisK_dim/P_dom"/>
</dbReference>
<dbReference type="GO" id="GO:0071111">
    <property type="term" value="F:cyclic-guanylate-specific phosphodiesterase activity"/>
    <property type="evidence" value="ECO:0007669"/>
    <property type="project" value="InterPro"/>
</dbReference>
<accession>A0A928VWH2</accession>
<evidence type="ECO:0000313" key="5">
    <source>
        <dbReference type="Proteomes" id="UP000621799"/>
    </source>
</evidence>
<evidence type="ECO:0000256" key="1">
    <source>
        <dbReference type="ARBA" id="ARBA00000085"/>
    </source>
</evidence>
<dbReference type="SMART" id="SM00388">
    <property type="entry name" value="HisKA"/>
    <property type="match status" value="1"/>
</dbReference>
<dbReference type="EC" id="2.7.13.3" evidence="2"/>
<dbReference type="GO" id="GO:0000155">
    <property type="term" value="F:phosphorelay sensor kinase activity"/>
    <property type="evidence" value="ECO:0007669"/>
    <property type="project" value="InterPro"/>
</dbReference>
<keyword evidence="5" id="KW-1185">Reference proteome</keyword>
<dbReference type="CDD" id="cd01948">
    <property type="entry name" value="EAL"/>
    <property type="match status" value="1"/>
</dbReference>
<dbReference type="PANTHER" id="PTHR33121:SF70">
    <property type="entry name" value="SIGNALING PROTEIN YKOW"/>
    <property type="match status" value="1"/>
</dbReference>
<comment type="caution">
    <text evidence="4">The sequence shown here is derived from an EMBL/GenBank/DDBJ whole genome shotgun (WGS) entry which is preliminary data.</text>
</comment>
<dbReference type="InterPro" id="IPR035919">
    <property type="entry name" value="EAL_sf"/>
</dbReference>
<evidence type="ECO:0000313" key="4">
    <source>
        <dbReference type="EMBL" id="MBE9039433.1"/>
    </source>
</evidence>
<evidence type="ECO:0000256" key="2">
    <source>
        <dbReference type="ARBA" id="ARBA00012438"/>
    </source>
</evidence>
<evidence type="ECO:0000259" key="3">
    <source>
        <dbReference type="PROSITE" id="PS50883"/>
    </source>
</evidence>
<dbReference type="SMART" id="SM00052">
    <property type="entry name" value="EAL"/>
    <property type="match status" value="1"/>
</dbReference>
<dbReference type="AlphaFoldDB" id="A0A928VWH2"/>
<dbReference type="SUPFAM" id="SSF47384">
    <property type="entry name" value="Homodimeric domain of signal transducing histidine kinase"/>
    <property type="match status" value="1"/>
</dbReference>
<dbReference type="SUPFAM" id="SSF141868">
    <property type="entry name" value="EAL domain-like"/>
    <property type="match status" value="1"/>
</dbReference>
<dbReference type="PROSITE" id="PS50883">
    <property type="entry name" value="EAL"/>
    <property type="match status" value="1"/>
</dbReference>
<dbReference type="Pfam" id="PF00512">
    <property type="entry name" value="HisKA"/>
    <property type="match status" value="1"/>
</dbReference>
<dbReference type="PANTHER" id="PTHR33121">
    <property type="entry name" value="CYCLIC DI-GMP PHOSPHODIESTERASE PDEF"/>
    <property type="match status" value="1"/>
</dbReference>
<feature type="domain" description="EAL" evidence="3">
    <location>
        <begin position="96"/>
        <end position="347"/>
    </location>
</feature>
<dbReference type="CDD" id="cd00082">
    <property type="entry name" value="HisKA"/>
    <property type="match status" value="1"/>
</dbReference>
<reference evidence="4" key="1">
    <citation type="submission" date="2020-10" db="EMBL/GenBank/DDBJ databases">
        <authorList>
            <person name="Castelo-Branco R."/>
            <person name="Eusebio N."/>
            <person name="Adriana R."/>
            <person name="Vieira A."/>
            <person name="Brugerolle De Fraissinette N."/>
            <person name="Rezende De Castro R."/>
            <person name="Schneider M.P."/>
            <person name="Vasconcelos V."/>
            <person name="Leao P.N."/>
        </authorList>
    </citation>
    <scope>NUCLEOTIDE SEQUENCE</scope>
    <source>
        <strain evidence="4">LEGE 11467</strain>
    </source>
</reference>
<dbReference type="Proteomes" id="UP000621799">
    <property type="component" value="Unassembled WGS sequence"/>
</dbReference>
<dbReference type="InterPro" id="IPR001633">
    <property type="entry name" value="EAL_dom"/>
</dbReference>
<dbReference type="InterPro" id="IPR036097">
    <property type="entry name" value="HisK_dim/P_sf"/>
</dbReference>
<proteinExistence type="predicted"/>
<gene>
    <name evidence="4" type="ORF">IQ235_01305</name>
</gene>
<dbReference type="Gene3D" id="1.10.287.130">
    <property type="match status" value="1"/>
</dbReference>
<name>A0A928VWH2_9CYAN</name>